<dbReference type="Gene3D" id="3.40.50.1010">
    <property type="entry name" value="5'-nuclease"/>
    <property type="match status" value="2"/>
</dbReference>
<accession>A0AAD6YKY1</accession>
<dbReference type="InterPro" id="IPR006084">
    <property type="entry name" value="XPG/Rad2"/>
</dbReference>
<dbReference type="GO" id="GO:0006281">
    <property type="term" value="P:DNA repair"/>
    <property type="evidence" value="ECO:0007669"/>
    <property type="project" value="UniProtKB-ARBA"/>
</dbReference>
<dbReference type="SMART" id="SM00485">
    <property type="entry name" value="XPGN"/>
    <property type="match status" value="1"/>
</dbReference>
<dbReference type="Pfam" id="PF00752">
    <property type="entry name" value="XPG_N"/>
    <property type="match status" value="1"/>
</dbReference>
<feature type="region of interest" description="Disordered" evidence="6">
    <location>
        <begin position="454"/>
        <end position="473"/>
    </location>
</feature>
<dbReference type="SMART" id="SM00484">
    <property type="entry name" value="XPGI"/>
    <property type="match status" value="1"/>
</dbReference>
<evidence type="ECO:0000259" key="7">
    <source>
        <dbReference type="SMART" id="SM00484"/>
    </source>
</evidence>
<dbReference type="SMART" id="SM00279">
    <property type="entry name" value="HhH2"/>
    <property type="match status" value="1"/>
</dbReference>
<dbReference type="PANTHER" id="PTHR11081:SF75">
    <property type="entry name" value="ENDONUCLEASE, PUTATIVE (AFU_ORTHOLOGUE AFUA_3G13260)-RELATED"/>
    <property type="match status" value="1"/>
</dbReference>
<dbReference type="EMBL" id="JARJCW010000007">
    <property type="protein sequence ID" value="KAJ7222436.1"/>
    <property type="molecule type" value="Genomic_DNA"/>
</dbReference>
<dbReference type="InterPro" id="IPR029060">
    <property type="entry name" value="PIN-like_dom_sf"/>
</dbReference>
<dbReference type="PRINTS" id="PR00853">
    <property type="entry name" value="XPGRADSUPER"/>
</dbReference>
<dbReference type="InterPro" id="IPR006085">
    <property type="entry name" value="XPG_DNA_repair_N"/>
</dbReference>
<dbReference type="SUPFAM" id="SSF88723">
    <property type="entry name" value="PIN domain-like"/>
    <property type="match status" value="1"/>
</dbReference>
<comment type="caution">
    <text evidence="9">The sequence shown here is derived from an EMBL/GenBank/DDBJ whole genome shotgun (WGS) entry which is preliminary data.</text>
</comment>
<dbReference type="Proteomes" id="UP001219525">
    <property type="component" value="Unassembled WGS sequence"/>
</dbReference>
<name>A0AAD6YKY1_9AGAR</name>
<keyword evidence="3" id="KW-0479">Metal-binding</keyword>
<dbReference type="GO" id="GO:0046872">
    <property type="term" value="F:metal ion binding"/>
    <property type="evidence" value="ECO:0007669"/>
    <property type="project" value="UniProtKB-KW"/>
</dbReference>
<dbReference type="InterPro" id="IPR008918">
    <property type="entry name" value="HhH2"/>
</dbReference>
<organism evidence="9 10">
    <name type="scientific">Mycena pura</name>
    <dbReference type="NCBI Taxonomy" id="153505"/>
    <lineage>
        <taxon>Eukaryota</taxon>
        <taxon>Fungi</taxon>
        <taxon>Dikarya</taxon>
        <taxon>Basidiomycota</taxon>
        <taxon>Agaricomycotina</taxon>
        <taxon>Agaricomycetes</taxon>
        <taxon>Agaricomycetidae</taxon>
        <taxon>Agaricales</taxon>
        <taxon>Marasmiineae</taxon>
        <taxon>Mycenaceae</taxon>
        <taxon>Mycena</taxon>
    </lineage>
</organism>
<dbReference type="Gene3D" id="1.10.150.20">
    <property type="entry name" value="5' to 3' exonuclease, C-terminal subdomain"/>
    <property type="match status" value="1"/>
</dbReference>
<keyword evidence="10" id="KW-1185">Reference proteome</keyword>
<keyword evidence="2" id="KW-0540">Nuclease</keyword>
<reference evidence="9" key="1">
    <citation type="submission" date="2023-03" db="EMBL/GenBank/DDBJ databases">
        <title>Massive genome expansion in bonnet fungi (Mycena s.s.) driven by repeated elements and novel gene families across ecological guilds.</title>
        <authorList>
            <consortium name="Lawrence Berkeley National Laboratory"/>
            <person name="Harder C.B."/>
            <person name="Miyauchi S."/>
            <person name="Viragh M."/>
            <person name="Kuo A."/>
            <person name="Thoen E."/>
            <person name="Andreopoulos B."/>
            <person name="Lu D."/>
            <person name="Skrede I."/>
            <person name="Drula E."/>
            <person name="Henrissat B."/>
            <person name="Morin E."/>
            <person name="Kohler A."/>
            <person name="Barry K."/>
            <person name="LaButti K."/>
            <person name="Morin E."/>
            <person name="Salamov A."/>
            <person name="Lipzen A."/>
            <person name="Mereny Z."/>
            <person name="Hegedus B."/>
            <person name="Baldrian P."/>
            <person name="Stursova M."/>
            <person name="Weitz H."/>
            <person name="Taylor A."/>
            <person name="Grigoriev I.V."/>
            <person name="Nagy L.G."/>
            <person name="Martin F."/>
            <person name="Kauserud H."/>
        </authorList>
    </citation>
    <scope>NUCLEOTIDE SEQUENCE</scope>
    <source>
        <strain evidence="9">9144</strain>
    </source>
</reference>
<evidence type="ECO:0000256" key="1">
    <source>
        <dbReference type="ARBA" id="ARBA00001946"/>
    </source>
</evidence>
<evidence type="ECO:0000256" key="5">
    <source>
        <dbReference type="ARBA" id="ARBA00022842"/>
    </source>
</evidence>
<dbReference type="CDD" id="cd09870">
    <property type="entry name" value="PIN_YEN1"/>
    <property type="match status" value="1"/>
</dbReference>
<dbReference type="PANTHER" id="PTHR11081">
    <property type="entry name" value="FLAP ENDONUCLEASE FAMILY MEMBER"/>
    <property type="match status" value="1"/>
</dbReference>
<sequence>MGINNLWTALSAIEEKVSLHHLAVSTGFIGNSTGARGFRVGIDASGWIYRAVHKHGYTESPELVALFARCSRLFQLPFIPIFVFDGPGRPNVKRGKRIRRNDHWLTGHFQQMLNAFGYLWIVAPGEAEATLAVMTTDGVPVRVDAILTDDSDSFVFGASTVLRIRSEDNKNYEASMYSAHDIAQVLGLQREDFILIALLVGGDYSDGLDQCGIVTAIGLAQAGLGRQLISGIAGKSDAQSSIFLQIWQQSLRSELMTNASGRLPHKSRRLALQIPQNFPDLDVINLYLRPLVSGAIPDLVALSYQPPCLDLLAHFAEDHFIWGNHIGILDHFVDHIFGGLVIRELVQQALILDGFHPPVTSSSLIKQIVGERRAECTGGLAELRLVVDLEPGILVEALKTLSGRRNPRHAADAVDTWISKTLPKVRVWAPKSMVEHVYRALVLDYVCAQAKPSRRKTETKQPPIASSSKTIEGPTGKHMSFIFL</sequence>
<evidence type="ECO:0000256" key="3">
    <source>
        <dbReference type="ARBA" id="ARBA00022723"/>
    </source>
</evidence>
<evidence type="ECO:0000256" key="2">
    <source>
        <dbReference type="ARBA" id="ARBA00022722"/>
    </source>
</evidence>
<dbReference type="Pfam" id="PF00867">
    <property type="entry name" value="XPG_I"/>
    <property type="match status" value="1"/>
</dbReference>
<keyword evidence="5" id="KW-0460">Magnesium</keyword>
<evidence type="ECO:0000259" key="8">
    <source>
        <dbReference type="SMART" id="SM00485"/>
    </source>
</evidence>
<dbReference type="GO" id="GO:0003677">
    <property type="term" value="F:DNA binding"/>
    <property type="evidence" value="ECO:0007669"/>
    <property type="project" value="InterPro"/>
</dbReference>
<dbReference type="InterPro" id="IPR036279">
    <property type="entry name" value="5-3_exonuclease_C_sf"/>
</dbReference>
<dbReference type="SUPFAM" id="SSF47807">
    <property type="entry name" value="5' to 3' exonuclease, C-terminal subdomain"/>
    <property type="match status" value="1"/>
</dbReference>
<gene>
    <name evidence="9" type="ORF">GGX14DRAFT_663791</name>
</gene>
<evidence type="ECO:0000313" key="10">
    <source>
        <dbReference type="Proteomes" id="UP001219525"/>
    </source>
</evidence>
<comment type="cofactor">
    <cofactor evidence="1">
        <name>Mg(2+)</name>
        <dbReference type="ChEBI" id="CHEBI:18420"/>
    </cofactor>
</comment>
<evidence type="ECO:0000256" key="6">
    <source>
        <dbReference type="SAM" id="MobiDB-lite"/>
    </source>
</evidence>
<evidence type="ECO:0000256" key="4">
    <source>
        <dbReference type="ARBA" id="ARBA00022801"/>
    </source>
</evidence>
<evidence type="ECO:0000313" key="9">
    <source>
        <dbReference type="EMBL" id="KAJ7222436.1"/>
    </source>
</evidence>
<dbReference type="AlphaFoldDB" id="A0AAD6YKY1"/>
<feature type="domain" description="XPG N-terminal" evidence="8">
    <location>
        <begin position="1"/>
        <end position="107"/>
    </location>
</feature>
<dbReference type="InterPro" id="IPR006086">
    <property type="entry name" value="XPG-I_dom"/>
</dbReference>
<proteinExistence type="predicted"/>
<keyword evidence="4" id="KW-0378">Hydrolase</keyword>
<protein>
    <submittedName>
        <fullName evidence="9">PIN domain-like protein</fullName>
    </submittedName>
</protein>
<feature type="domain" description="XPG-I" evidence="7">
    <location>
        <begin position="114"/>
        <end position="188"/>
    </location>
</feature>
<dbReference type="GO" id="GO:0017108">
    <property type="term" value="F:5'-flap endonuclease activity"/>
    <property type="evidence" value="ECO:0007669"/>
    <property type="project" value="TreeGrafter"/>
</dbReference>